<evidence type="ECO:0000313" key="1">
    <source>
        <dbReference type="EMBL" id="AVK04521.1"/>
    </source>
</evidence>
<organism evidence="1 2">
    <name type="scientific">Pseudomonas paraeruginosa</name>
    <dbReference type="NCBI Taxonomy" id="2994495"/>
    <lineage>
        <taxon>Bacteria</taxon>
        <taxon>Pseudomonadati</taxon>
        <taxon>Pseudomonadota</taxon>
        <taxon>Gammaproteobacteria</taxon>
        <taxon>Pseudomonadales</taxon>
        <taxon>Pseudomonadaceae</taxon>
        <taxon>Pseudomonas</taxon>
    </lineage>
</organism>
<accession>A0A2R3IRG8</accession>
<keyword evidence="2" id="KW-1185">Reference proteome</keyword>
<reference evidence="1 2" key="1">
    <citation type="submission" date="2018-02" db="EMBL/GenBank/DDBJ databases">
        <title>FDA/CDC Antimicrobial Resistant Isolate Bank Genome Sequencing.</title>
        <authorList>
            <person name="Benahmed F.H."/>
            <person name="Lutgring J.D."/>
            <person name="Yoo B."/>
            <person name="Machado M."/>
            <person name="Brown A."/>
            <person name="McAllister G."/>
            <person name="Perry A."/>
            <person name="Halpin A.L."/>
            <person name="Vavikolanu K."/>
            <person name="Ott S."/>
            <person name="Zhao X."/>
            <person name="Tallon L.J."/>
            <person name="Sadzewicz L."/>
            <person name="Aluvathingal J."/>
            <person name="Nadendla S."/>
            <person name="Voskania-kordi A."/>
            <person name="Simonyan V."/>
            <person name="Patel J."/>
            <person name="Shawar R.M."/>
        </authorList>
    </citation>
    <scope>NUCLEOTIDE SEQUENCE [LARGE SCALE GENOMIC DNA]</scope>
    <source>
        <strain evidence="1 2">AR_0356</strain>
    </source>
</reference>
<protein>
    <submittedName>
        <fullName evidence="1">Uncharacterized protein</fullName>
    </submittedName>
</protein>
<sequence>MCSGMSEFPCCSCMGSQAARARNTLGREGGARNPVID</sequence>
<proteinExistence type="predicted"/>
<evidence type="ECO:0000313" key="2">
    <source>
        <dbReference type="Proteomes" id="UP000238390"/>
    </source>
</evidence>
<dbReference type="Proteomes" id="UP000238390">
    <property type="component" value="Chromosome"/>
</dbReference>
<name>A0A2R3IRG8_9PSED</name>
<gene>
    <name evidence="1" type="ORF">CSB93_1479</name>
</gene>
<dbReference type="AlphaFoldDB" id="A0A2R3IRG8"/>
<dbReference type="EMBL" id="CP027169">
    <property type="protein sequence ID" value="AVK04521.1"/>
    <property type="molecule type" value="Genomic_DNA"/>
</dbReference>